<dbReference type="InterPro" id="IPR016169">
    <property type="entry name" value="FAD-bd_PCMH_sub2"/>
</dbReference>
<dbReference type="SMART" id="SM01092">
    <property type="entry name" value="CO_deh_flav_C"/>
    <property type="match status" value="1"/>
</dbReference>
<dbReference type="PROSITE" id="PS51387">
    <property type="entry name" value="FAD_PCMH"/>
    <property type="match status" value="1"/>
</dbReference>
<dbReference type="PANTHER" id="PTHR42659:SF2">
    <property type="entry name" value="XANTHINE DEHYDROGENASE SUBUNIT C-RELATED"/>
    <property type="match status" value="1"/>
</dbReference>
<dbReference type="InterPro" id="IPR016167">
    <property type="entry name" value="FAD-bd_PCMH_sub1"/>
</dbReference>
<reference evidence="5 6" key="1">
    <citation type="journal article" date="2014" name="Nature">
        <title>An environmental bacterial taxon with a large and distinct metabolic repertoire.</title>
        <authorList>
            <person name="Wilson M.C."/>
            <person name="Mori T."/>
            <person name="Ruckert C."/>
            <person name="Uria A.R."/>
            <person name="Helf M.J."/>
            <person name="Takada K."/>
            <person name="Gernert C."/>
            <person name="Steffens U.A."/>
            <person name="Heycke N."/>
            <person name="Schmitt S."/>
            <person name="Rinke C."/>
            <person name="Helfrich E.J."/>
            <person name="Brachmann A.O."/>
            <person name="Gurgui C."/>
            <person name="Wakimoto T."/>
            <person name="Kracht M."/>
            <person name="Crusemann M."/>
            <person name="Hentschel U."/>
            <person name="Abe I."/>
            <person name="Matsunaga S."/>
            <person name="Kalinowski J."/>
            <person name="Takeyama H."/>
            <person name="Piel J."/>
        </authorList>
    </citation>
    <scope>NUCLEOTIDE SEQUENCE [LARGE SCALE GENOMIC DNA]</scope>
    <source>
        <strain evidence="6">TSY1</strain>
    </source>
</reference>
<sequence length="288" mass="30712">MKPAPFTYAAPESVDEVIALLDAHGGDAKLLAGGQSLTPMMNLRLASPAYVIDLNRLEGFEYMQERDGFLAIGAMTRQRHLERSALVRQHYPLLAEAARLIGHPATRNRGTVGGSIAHADPAAELPALLLTYGGSVIARGAGGDQEIPAEDFFVSYFTTALEPGELLTEVRLRRWPEGTGWCFLEESRRYGDYAVAGVAALMHVNASGRCDEVAVTVFGVGDVPYPVGQAASLLVGQVPSEERLAAVGQAAAEGIEPEDDVHASAAFRRHLSAVLTHRALRTAADRAG</sequence>
<dbReference type="InterPro" id="IPR036318">
    <property type="entry name" value="FAD-bd_PCMH-like_sf"/>
</dbReference>
<name>W4LMG9_ENTF1</name>
<dbReference type="PANTHER" id="PTHR42659">
    <property type="entry name" value="XANTHINE DEHYDROGENASE SUBUNIT C-RELATED"/>
    <property type="match status" value="1"/>
</dbReference>
<accession>W4LMG9</accession>
<dbReference type="InterPro" id="IPR005107">
    <property type="entry name" value="CO_DH_flav_C"/>
</dbReference>
<evidence type="ECO:0000313" key="5">
    <source>
        <dbReference type="EMBL" id="ETW98890.1"/>
    </source>
</evidence>
<dbReference type="Gene3D" id="3.30.465.10">
    <property type="match status" value="1"/>
</dbReference>
<dbReference type="Pfam" id="PF00941">
    <property type="entry name" value="FAD_binding_5"/>
    <property type="match status" value="1"/>
</dbReference>
<gene>
    <name evidence="5" type="ORF">ETSY1_16990</name>
</gene>
<dbReference type="Proteomes" id="UP000019141">
    <property type="component" value="Unassembled WGS sequence"/>
</dbReference>
<keyword evidence="3" id="KW-0560">Oxidoreductase</keyword>
<keyword evidence="6" id="KW-1185">Reference proteome</keyword>
<evidence type="ECO:0000256" key="2">
    <source>
        <dbReference type="ARBA" id="ARBA00022827"/>
    </source>
</evidence>
<dbReference type="Pfam" id="PF03450">
    <property type="entry name" value="CO_deh_flav_C"/>
    <property type="match status" value="1"/>
</dbReference>
<dbReference type="GO" id="GO:0016491">
    <property type="term" value="F:oxidoreductase activity"/>
    <property type="evidence" value="ECO:0007669"/>
    <property type="project" value="UniProtKB-KW"/>
</dbReference>
<comment type="caution">
    <text evidence="5">The sequence shown here is derived from an EMBL/GenBank/DDBJ whole genome shotgun (WGS) entry which is preliminary data.</text>
</comment>
<dbReference type="Gene3D" id="3.30.43.10">
    <property type="entry name" value="Uridine Diphospho-n-acetylenolpyruvylglucosamine Reductase, domain 2"/>
    <property type="match status" value="1"/>
</dbReference>
<feature type="domain" description="FAD-binding PCMH-type" evidence="4">
    <location>
        <begin position="1"/>
        <end position="177"/>
    </location>
</feature>
<protein>
    <recommendedName>
        <fullName evidence="4">FAD-binding PCMH-type domain-containing protein</fullName>
    </recommendedName>
</protein>
<dbReference type="InterPro" id="IPR051312">
    <property type="entry name" value="Diverse_Substr_Oxidored"/>
</dbReference>
<dbReference type="EMBL" id="AZHW01000508">
    <property type="protein sequence ID" value="ETW98890.1"/>
    <property type="molecule type" value="Genomic_DNA"/>
</dbReference>
<evidence type="ECO:0000256" key="3">
    <source>
        <dbReference type="ARBA" id="ARBA00023002"/>
    </source>
</evidence>
<dbReference type="HOGENOM" id="CLU_058050_3_0_7"/>
<evidence type="ECO:0000259" key="4">
    <source>
        <dbReference type="PROSITE" id="PS51387"/>
    </source>
</evidence>
<evidence type="ECO:0000256" key="1">
    <source>
        <dbReference type="ARBA" id="ARBA00022630"/>
    </source>
</evidence>
<dbReference type="GO" id="GO:0071949">
    <property type="term" value="F:FAD binding"/>
    <property type="evidence" value="ECO:0007669"/>
    <property type="project" value="InterPro"/>
</dbReference>
<dbReference type="Gene3D" id="3.30.390.50">
    <property type="entry name" value="CO dehydrogenase flavoprotein, C-terminal domain"/>
    <property type="match status" value="1"/>
</dbReference>
<dbReference type="InterPro" id="IPR002346">
    <property type="entry name" value="Mopterin_DH_FAD-bd"/>
</dbReference>
<dbReference type="SUPFAM" id="SSF55447">
    <property type="entry name" value="CO dehydrogenase flavoprotein C-terminal domain-like"/>
    <property type="match status" value="1"/>
</dbReference>
<dbReference type="SUPFAM" id="SSF56176">
    <property type="entry name" value="FAD-binding/transporter-associated domain-like"/>
    <property type="match status" value="1"/>
</dbReference>
<proteinExistence type="predicted"/>
<dbReference type="PATRIC" id="fig|1429438.4.peg.3336"/>
<organism evidence="5 6">
    <name type="scientific">Entotheonella factor</name>
    <dbReference type="NCBI Taxonomy" id="1429438"/>
    <lineage>
        <taxon>Bacteria</taxon>
        <taxon>Pseudomonadati</taxon>
        <taxon>Nitrospinota/Tectimicrobiota group</taxon>
        <taxon>Candidatus Tectimicrobiota</taxon>
        <taxon>Candidatus Entotheonellia</taxon>
        <taxon>Candidatus Entotheonellales</taxon>
        <taxon>Candidatus Entotheonellaceae</taxon>
        <taxon>Candidatus Entotheonella</taxon>
    </lineage>
</organism>
<keyword evidence="2" id="KW-0274">FAD</keyword>
<keyword evidence="1" id="KW-0285">Flavoprotein</keyword>
<dbReference type="AlphaFoldDB" id="W4LMG9"/>
<evidence type="ECO:0000313" key="6">
    <source>
        <dbReference type="Proteomes" id="UP000019141"/>
    </source>
</evidence>
<dbReference type="InterPro" id="IPR016166">
    <property type="entry name" value="FAD-bd_PCMH"/>
</dbReference>
<dbReference type="InterPro" id="IPR036683">
    <property type="entry name" value="CO_DH_flav_C_dom_sf"/>
</dbReference>